<feature type="region of interest" description="Disordered" evidence="1">
    <location>
        <begin position="184"/>
        <end position="208"/>
    </location>
</feature>
<dbReference type="InParanoid" id="D7G718"/>
<evidence type="ECO:0000256" key="1">
    <source>
        <dbReference type="SAM" id="MobiDB-lite"/>
    </source>
</evidence>
<accession>D7G718</accession>
<feature type="region of interest" description="Disordered" evidence="1">
    <location>
        <begin position="29"/>
        <end position="72"/>
    </location>
</feature>
<dbReference type="EMBL" id="FN649035">
    <property type="protein sequence ID" value="CBJ25711.1"/>
    <property type="molecule type" value="Genomic_DNA"/>
</dbReference>
<reference evidence="2 3" key="1">
    <citation type="journal article" date="2010" name="Nature">
        <title>The Ectocarpus genome and the independent evolution of multicellularity in brown algae.</title>
        <authorList>
            <person name="Cock J.M."/>
            <person name="Sterck L."/>
            <person name="Rouze P."/>
            <person name="Scornet D."/>
            <person name="Allen A.E."/>
            <person name="Amoutzias G."/>
            <person name="Anthouard V."/>
            <person name="Artiguenave F."/>
            <person name="Aury J.M."/>
            <person name="Badger J.H."/>
            <person name="Beszteri B."/>
            <person name="Billiau K."/>
            <person name="Bonnet E."/>
            <person name="Bothwell J.H."/>
            <person name="Bowler C."/>
            <person name="Boyen C."/>
            <person name="Brownlee C."/>
            <person name="Carrano C.J."/>
            <person name="Charrier B."/>
            <person name="Cho G.Y."/>
            <person name="Coelho S.M."/>
            <person name="Collen J."/>
            <person name="Corre E."/>
            <person name="Da Silva C."/>
            <person name="Delage L."/>
            <person name="Delaroque N."/>
            <person name="Dittami S.M."/>
            <person name="Doulbeau S."/>
            <person name="Elias M."/>
            <person name="Farnham G."/>
            <person name="Gachon C.M."/>
            <person name="Gschloessl B."/>
            <person name="Heesch S."/>
            <person name="Jabbari K."/>
            <person name="Jubin C."/>
            <person name="Kawai H."/>
            <person name="Kimura K."/>
            <person name="Kloareg B."/>
            <person name="Kupper F.C."/>
            <person name="Lang D."/>
            <person name="Le Bail A."/>
            <person name="Leblanc C."/>
            <person name="Lerouge P."/>
            <person name="Lohr M."/>
            <person name="Lopez P.J."/>
            <person name="Martens C."/>
            <person name="Maumus F."/>
            <person name="Michel G."/>
            <person name="Miranda-Saavedra D."/>
            <person name="Morales J."/>
            <person name="Moreau H."/>
            <person name="Motomura T."/>
            <person name="Nagasato C."/>
            <person name="Napoli C.A."/>
            <person name="Nelson D.R."/>
            <person name="Nyvall-Collen P."/>
            <person name="Peters A.F."/>
            <person name="Pommier C."/>
            <person name="Potin P."/>
            <person name="Poulain J."/>
            <person name="Quesneville H."/>
            <person name="Read B."/>
            <person name="Rensing S.A."/>
            <person name="Ritter A."/>
            <person name="Rousvoal S."/>
            <person name="Samanta M."/>
            <person name="Samson G."/>
            <person name="Schroeder D.C."/>
            <person name="Segurens B."/>
            <person name="Strittmatter M."/>
            <person name="Tonon T."/>
            <person name="Tregear J.W."/>
            <person name="Valentin K."/>
            <person name="von Dassow P."/>
            <person name="Yamagishi T."/>
            <person name="Van de Peer Y."/>
            <person name="Wincker P."/>
        </authorList>
    </citation>
    <scope>NUCLEOTIDE SEQUENCE [LARGE SCALE GENOMIC DNA]</scope>
    <source>
        <strain evidence="3">Ec32 / CCAP1310/4</strain>
    </source>
</reference>
<gene>
    <name evidence="2" type="ORF">Esi_0008_0151</name>
</gene>
<evidence type="ECO:0000313" key="3">
    <source>
        <dbReference type="Proteomes" id="UP000002630"/>
    </source>
</evidence>
<dbReference type="OrthoDB" id="38595at2759"/>
<dbReference type="EMBL" id="FN649727">
    <property type="protein sequence ID" value="CBJ25711.1"/>
    <property type="molecule type" value="Genomic_DNA"/>
</dbReference>
<organism evidence="2 3">
    <name type="scientific">Ectocarpus siliculosus</name>
    <name type="common">Brown alga</name>
    <name type="synonym">Conferva siliculosa</name>
    <dbReference type="NCBI Taxonomy" id="2880"/>
    <lineage>
        <taxon>Eukaryota</taxon>
        <taxon>Sar</taxon>
        <taxon>Stramenopiles</taxon>
        <taxon>Ochrophyta</taxon>
        <taxon>PX clade</taxon>
        <taxon>Phaeophyceae</taxon>
        <taxon>Ectocarpales</taxon>
        <taxon>Ectocarpaceae</taxon>
        <taxon>Ectocarpus</taxon>
    </lineage>
</organism>
<keyword evidence="3" id="KW-1185">Reference proteome</keyword>
<dbReference type="OMA" id="QSRVMRW"/>
<sequence>MAKAGEGLFKKYIPKDIHEKIRNVLEFKPKDPNRGWQVPPAKAATPGLKAKNEYRTPAPNSQPQANVPVSDNPDLQYDIGYFKRDTRRAPRQIHSYVAPSLRMLADERVKALELISNELGPEDPAPSQGNKNPAVLKYDPTGLRSTMSATNEAWTESLKEYMPTHNVKPWWWHSDVDHVAEAQAKGLPPPPGRRMDWEAPKSSKVASW</sequence>
<dbReference type="eggNOG" id="ENOG502S1JI">
    <property type="taxonomic scope" value="Eukaryota"/>
</dbReference>
<proteinExistence type="predicted"/>
<dbReference type="AlphaFoldDB" id="D7G718"/>
<protein>
    <submittedName>
        <fullName evidence="2">Uncharacterized protein</fullName>
    </submittedName>
</protein>
<dbReference type="Proteomes" id="UP000002630">
    <property type="component" value="Linkage Group LG02"/>
</dbReference>
<evidence type="ECO:0000313" key="2">
    <source>
        <dbReference type="EMBL" id="CBJ25711.1"/>
    </source>
</evidence>
<name>D7G718_ECTSI</name>
<feature type="compositionally biased region" description="Polar residues" evidence="1">
    <location>
        <begin position="58"/>
        <end position="69"/>
    </location>
</feature>